<dbReference type="AlphaFoldDB" id="A0A5B7CFS2"/>
<keyword evidence="2" id="KW-1185">Reference proteome</keyword>
<comment type="caution">
    <text evidence="1">The sequence shown here is derived from an EMBL/GenBank/DDBJ whole genome shotgun (WGS) entry which is preliminary data.</text>
</comment>
<evidence type="ECO:0000313" key="1">
    <source>
        <dbReference type="EMBL" id="MPC07591.1"/>
    </source>
</evidence>
<name>A0A5B7CFS2_PORTR</name>
<dbReference type="EMBL" id="VSRR010000004">
    <property type="protein sequence ID" value="MPC07591.1"/>
    <property type="molecule type" value="Genomic_DNA"/>
</dbReference>
<proteinExistence type="predicted"/>
<reference evidence="1 2" key="1">
    <citation type="submission" date="2019-05" db="EMBL/GenBank/DDBJ databases">
        <title>Another draft genome of Portunus trituberculatus and its Hox gene families provides insights of decapod evolution.</title>
        <authorList>
            <person name="Jeong J.-H."/>
            <person name="Song I."/>
            <person name="Kim S."/>
            <person name="Choi T."/>
            <person name="Kim D."/>
            <person name="Ryu S."/>
            <person name="Kim W."/>
        </authorList>
    </citation>
    <scope>NUCLEOTIDE SEQUENCE [LARGE SCALE GENOMIC DNA]</scope>
    <source>
        <tissue evidence="1">Muscle</tissue>
    </source>
</reference>
<protein>
    <submittedName>
        <fullName evidence="1">Uncharacterized protein</fullName>
    </submittedName>
</protein>
<sequence length="56" mass="6623">MFLKLYKIAKTVTRMNKKTRPVTEEIKRGVFIEAQSVLYYICCQCREDNPIYSNST</sequence>
<gene>
    <name evidence="1" type="ORF">E2C01_000155</name>
</gene>
<organism evidence="1 2">
    <name type="scientific">Portunus trituberculatus</name>
    <name type="common">Swimming crab</name>
    <name type="synonym">Neptunus trituberculatus</name>
    <dbReference type="NCBI Taxonomy" id="210409"/>
    <lineage>
        <taxon>Eukaryota</taxon>
        <taxon>Metazoa</taxon>
        <taxon>Ecdysozoa</taxon>
        <taxon>Arthropoda</taxon>
        <taxon>Crustacea</taxon>
        <taxon>Multicrustacea</taxon>
        <taxon>Malacostraca</taxon>
        <taxon>Eumalacostraca</taxon>
        <taxon>Eucarida</taxon>
        <taxon>Decapoda</taxon>
        <taxon>Pleocyemata</taxon>
        <taxon>Brachyura</taxon>
        <taxon>Eubrachyura</taxon>
        <taxon>Portunoidea</taxon>
        <taxon>Portunidae</taxon>
        <taxon>Portuninae</taxon>
        <taxon>Portunus</taxon>
    </lineage>
</organism>
<accession>A0A5B7CFS2</accession>
<evidence type="ECO:0000313" key="2">
    <source>
        <dbReference type="Proteomes" id="UP000324222"/>
    </source>
</evidence>
<dbReference type="Proteomes" id="UP000324222">
    <property type="component" value="Unassembled WGS sequence"/>
</dbReference>